<comment type="caution">
    <text evidence="1">The sequence shown here is derived from an EMBL/GenBank/DDBJ whole genome shotgun (WGS) entry which is preliminary data.</text>
</comment>
<protein>
    <submittedName>
        <fullName evidence="1">Uncharacterized protein</fullName>
    </submittedName>
</protein>
<dbReference type="EMBL" id="LHXV01000062">
    <property type="protein sequence ID" value="KXA99959.1"/>
    <property type="molecule type" value="Genomic_DNA"/>
</dbReference>
<gene>
    <name evidence="1" type="ORF">AKJ41_04625</name>
</gene>
<name>A0A133V0J3_9EURY</name>
<evidence type="ECO:0000313" key="1">
    <source>
        <dbReference type="EMBL" id="KXA99959.1"/>
    </source>
</evidence>
<sequence>MDLKWRRIEVSSREEHTRHCKELYGYGFEEVHKWMDGTVKSRGRGHRVDRHDIKETPEKAYKIFKDKVPNQYTGEREILLLRANGNTRA</sequence>
<proteinExistence type="predicted"/>
<keyword evidence="2" id="KW-1185">Reference proteome</keyword>
<reference evidence="1 2" key="1">
    <citation type="journal article" date="2016" name="Sci. Rep.">
        <title>Metabolic traits of an uncultured archaeal lineage -MSBL1- from brine pools of the Red Sea.</title>
        <authorList>
            <person name="Mwirichia R."/>
            <person name="Alam I."/>
            <person name="Rashid M."/>
            <person name="Vinu M."/>
            <person name="Ba-Alawi W."/>
            <person name="Anthony Kamau A."/>
            <person name="Kamanda Ngugi D."/>
            <person name="Goker M."/>
            <person name="Klenk H.P."/>
            <person name="Bajic V."/>
            <person name="Stingl U."/>
        </authorList>
    </citation>
    <scope>NUCLEOTIDE SEQUENCE [LARGE SCALE GENOMIC DNA]</scope>
    <source>
        <strain evidence="1">SCGC-AAA259O05</strain>
    </source>
</reference>
<organism evidence="1 2">
    <name type="scientific">candidate division MSBL1 archaeon SCGC-AAA259O05</name>
    <dbReference type="NCBI Taxonomy" id="1698271"/>
    <lineage>
        <taxon>Archaea</taxon>
        <taxon>Methanobacteriati</taxon>
        <taxon>Methanobacteriota</taxon>
        <taxon>candidate division MSBL1</taxon>
    </lineage>
</organism>
<dbReference type="Proteomes" id="UP000070344">
    <property type="component" value="Unassembled WGS sequence"/>
</dbReference>
<dbReference type="AlphaFoldDB" id="A0A133V0J3"/>
<accession>A0A133V0J3</accession>
<evidence type="ECO:0000313" key="2">
    <source>
        <dbReference type="Proteomes" id="UP000070344"/>
    </source>
</evidence>